<comment type="caution">
    <text evidence="2">The sequence shown here is derived from an EMBL/GenBank/DDBJ whole genome shotgun (WGS) entry which is preliminary data.</text>
</comment>
<proteinExistence type="predicted"/>
<feature type="region of interest" description="Disordered" evidence="1">
    <location>
        <begin position="67"/>
        <end position="127"/>
    </location>
</feature>
<reference evidence="2" key="1">
    <citation type="journal article" date="2023" name="Plant J.">
        <title>The genome of the king protea, Protea cynaroides.</title>
        <authorList>
            <person name="Chang J."/>
            <person name="Duong T.A."/>
            <person name="Schoeman C."/>
            <person name="Ma X."/>
            <person name="Roodt D."/>
            <person name="Barker N."/>
            <person name="Li Z."/>
            <person name="Van de Peer Y."/>
            <person name="Mizrachi E."/>
        </authorList>
    </citation>
    <scope>NUCLEOTIDE SEQUENCE</scope>
    <source>
        <tissue evidence="2">Young leaves</tissue>
    </source>
</reference>
<dbReference type="EMBL" id="JAMYWD010000010">
    <property type="protein sequence ID" value="KAJ4957849.1"/>
    <property type="molecule type" value="Genomic_DNA"/>
</dbReference>
<protein>
    <submittedName>
        <fullName evidence="2">Uncharacterized protein</fullName>
    </submittedName>
</protein>
<name>A0A9Q0H649_9MAGN</name>
<organism evidence="2 3">
    <name type="scientific">Protea cynaroides</name>
    <dbReference type="NCBI Taxonomy" id="273540"/>
    <lineage>
        <taxon>Eukaryota</taxon>
        <taxon>Viridiplantae</taxon>
        <taxon>Streptophyta</taxon>
        <taxon>Embryophyta</taxon>
        <taxon>Tracheophyta</taxon>
        <taxon>Spermatophyta</taxon>
        <taxon>Magnoliopsida</taxon>
        <taxon>Proteales</taxon>
        <taxon>Proteaceae</taxon>
        <taxon>Protea</taxon>
    </lineage>
</organism>
<feature type="compositionally biased region" description="Polar residues" evidence="1">
    <location>
        <begin position="10"/>
        <end position="21"/>
    </location>
</feature>
<feature type="compositionally biased region" description="Basic and acidic residues" evidence="1">
    <location>
        <begin position="107"/>
        <end position="127"/>
    </location>
</feature>
<evidence type="ECO:0000313" key="2">
    <source>
        <dbReference type="EMBL" id="KAJ4957849.1"/>
    </source>
</evidence>
<evidence type="ECO:0000313" key="3">
    <source>
        <dbReference type="Proteomes" id="UP001141806"/>
    </source>
</evidence>
<dbReference type="AlphaFoldDB" id="A0A9Q0H649"/>
<dbReference type="OrthoDB" id="1742334at2759"/>
<sequence length="127" mass="14334">MAFLSAAGTRGTTRHSIQSKQVLGMRRPHKDLNSINRGSISLRALKENQRIFLLARLMNYGYRRKACSSWRGDTARRERPARPPVYLNSLLETPAPGEPCRRRRPHARDGTGNKGPREEGGRRSAAK</sequence>
<dbReference type="Proteomes" id="UP001141806">
    <property type="component" value="Unassembled WGS sequence"/>
</dbReference>
<evidence type="ECO:0000256" key="1">
    <source>
        <dbReference type="SAM" id="MobiDB-lite"/>
    </source>
</evidence>
<feature type="region of interest" description="Disordered" evidence="1">
    <location>
        <begin position="1"/>
        <end position="33"/>
    </location>
</feature>
<keyword evidence="3" id="KW-1185">Reference proteome</keyword>
<gene>
    <name evidence="2" type="ORF">NE237_024960</name>
</gene>
<accession>A0A9Q0H649</accession>